<evidence type="ECO:0000313" key="2">
    <source>
        <dbReference type="Proteomes" id="UP000176413"/>
    </source>
</evidence>
<comment type="caution">
    <text evidence="1">The sequence shown here is derived from an EMBL/GenBank/DDBJ whole genome shotgun (WGS) entry which is preliminary data.</text>
</comment>
<name>A0A1F6M9U0_9BACT</name>
<dbReference type="AlphaFoldDB" id="A0A1F6M9U0"/>
<proteinExistence type="predicted"/>
<protein>
    <submittedName>
        <fullName evidence="1">Uncharacterized protein</fullName>
    </submittedName>
</protein>
<organism evidence="1 2">
    <name type="scientific">Candidatus Magasanikbacteria bacterium RIFCSPHIGHO2_02_FULL_45_10</name>
    <dbReference type="NCBI Taxonomy" id="1798679"/>
    <lineage>
        <taxon>Bacteria</taxon>
        <taxon>Candidatus Magasanikiibacteriota</taxon>
    </lineage>
</organism>
<sequence>MATAPALSKIGPLQRHDQKQEIISLNDVVTSFTMPGSKAKIEIVLPTGKVVYMAYERLVNAFRGINPPIQLKKLPFIEFKLDRFWVVQRIEGRIRTDNWVEIYAAYKSRATDVEIRMLKDALRCLAVTFGSNHYLGGVFKDMREVVGE</sequence>
<evidence type="ECO:0000313" key="1">
    <source>
        <dbReference type="EMBL" id="OGH68397.1"/>
    </source>
</evidence>
<dbReference type="Proteomes" id="UP000176413">
    <property type="component" value="Unassembled WGS sequence"/>
</dbReference>
<dbReference type="EMBL" id="MFQA01000044">
    <property type="protein sequence ID" value="OGH68397.1"/>
    <property type="molecule type" value="Genomic_DNA"/>
</dbReference>
<accession>A0A1F6M9U0</accession>
<gene>
    <name evidence="1" type="ORF">A3D53_03800</name>
</gene>
<reference evidence="1 2" key="1">
    <citation type="journal article" date="2016" name="Nat. Commun.">
        <title>Thousands of microbial genomes shed light on interconnected biogeochemical processes in an aquifer system.</title>
        <authorList>
            <person name="Anantharaman K."/>
            <person name="Brown C.T."/>
            <person name="Hug L.A."/>
            <person name="Sharon I."/>
            <person name="Castelle C.J."/>
            <person name="Probst A.J."/>
            <person name="Thomas B.C."/>
            <person name="Singh A."/>
            <person name="Wilkins M.J."/>
            <person name="Karaoz U."/>
            <person name="Brodie E.L."/>
            <person name="Williams K.H."/>
            <person name="Hubbard S.S."/>
            <person name="Banfield J.F."/>
        </authorList>
    </citation>
    <scope>NUCLEOTIDE SEQUENCE [LARGE SCALE GENOMIC DNA]</scope>
</reference>